<dbReference type="AlphaFoldDB" id="A0A4R1KF77"/>
<protein>
    <recommendedName>
        <fullName evidence="7 9">Uroporphyrinogen-III synthase</fullName>
        <ecNumber evidence="3 9">4.2.1.75</ecNumber>
    </recommendedName>
</protein>
<keyword evidence="5 9" id="KW-0627">Porphyrin biosynthesis</keyword>
<name>A0A4R1KF77_9GAMM</name>
<dbReference type="GO" id="GO:0004852">
    <property type="term" value="F:uroporphyrinogen-III synthase activity"/>
    <property type="evidence" value="ECO:0007669"/>
    <property type="project" value="UniProtKB-UniRule"/>
</dbReference>
<comment type="function">
    <text evidence="6 9">Catalyzes cyclization of the linear tetrapyrrole, hydroxymethylbilane, to the macrocyclic uroporphyrinogen III.</text>
</comment>
<evidence type="ECO:0000256" key="9">
    <source>
        <dbReference type="RuleBase" id="RU366031"/>
    </source>
</evidence>
<dbReference type="UniPathway" id="UPA00251">
    <property type="reaction ID" value="UER00320"/>
</dbReference>
<reference evidence="11 12" key="1">
    <citation type="submission" date="2019-03" db="EMBL/GenBank/DDBJ databases">
        <title>Genomic Encyclopedia of Type Strains, Phase IV (KMG-IV): sequencing the most valuable type-strain genomes for metagenomic binning, comparative biology and taxonomic classification.</title>
        <authorList>
            <person name="Goeker M."/>
        </authorList>
    </citation>
    <scope>NUCLEOTIDE SEQUENCE [LARGE SCALE GENOMIC DNA]</scope>
    <source>
        <strain evidence="11 12">DSM 18577</strain>
    </source>
</reference>
<keyword evidence="4 9" id="KW-0456">Lyase</keyword>
<dbReference type="GO" id="GO:0006782">
    <property type="term" value="P:protoporphyrinogen IX biosynthetic process"/>
    <property type="evidence" value="ECO:0007669"/>
    <property type="project" value="UniProtKB-UniRule"/>
</dbReference>
<keyword evidence="12" id="KW-1185">Reference proteome</keyword>
<feature type="domain" description="Tetrapyrrole biosynthesis uroporphyrinogen III synthase" evidence="10">
    <location>
        <begin position="22"/>
        <end position="235"/>
    </location>
</feature>
<dbReference type="Gene3D" id="3.40.50.10090">
    <property type="match status" value="2"/>
</dbReference>
<gene>
    <name evidence="11" type="ORF">EV690_0222</name>
</gene>
<dbReference type="PANTHER" id="PTHR38042:SF1">
    <property type="entry name" value="UROPORPHYRINOGEN-III SYNTHASE, CHLOROPLASTIC"/>
    <property type="match status" value="1"/>
</dbReference>
<dbReference type="Proteomes" id="UP000295565">
    <property type="component" value="Unassembled WGS sequence"/>
</dbReference>
<dbReference type="PANTHER" id="PTHR38042">
    <property type="entry name" value="UROPORPHYRINOGEN-III SYNTHASE, CHLOROPLASTIC"/>
    <property type="match status" value="1"/>
</dbReference>
<evidence type="ECO:0000256" key="5">
    <source>
        <dbReference type="ARBA" id="ARBA00023244"/>
    </source>
</evidence>
<evidence type="ECO:0000256" key="8">
    <source>
        <dbReference type="ARBA" id="ARBA00048617"/>
    </source>
</evidence>
<sequence>MIPFNIHLLLTRPQPACSQDCQRLQSLGFDAKAAPLLAFEAMPTLTGAALDDYLAGFDIIIALSPRVFTFLTPTHWPNSRYIAIGQKTAKTWQACNLNVTCPEHANSESLLDMLQNQAPPTARILILRGETSRNWLPGQLTAIGFQVNELCCYRQIPQSITAVQFHHWQTTNINFIVCTSALQVSTLIQQAHLATMQDWLSECTLIVPSKRIIQMIDFPFRHVYNCGGAHVDALIDTLRSIV</sequence>
<dbReference type="InterPro" id="IPR036108">
    <property type="entry name" value="4pyrrol_syn_uPrphyn_synt_sf"/>
</dbReference>
<dbReference type="Pfam" id="PF02602">
    <property type="entry name" value="HEM4"/>
    <property type="match status" value="1"/>
</dbReference>
<organism evidence="11 12">
    <name type="scientific">Celerinatantimonas diazotrophica</name>
    <dbReference type="NCBI Taxonomy" id="412034"/>
    <lineage>
        <taxon>Bacteria</taxon>
        <taxon>Pseudomonadati</taxon>
        <taxon>Pseudomonadota</taxon>
        <taxon>Gammaproteobacteria</taxon>
        <taxon>Celerinatantimonadaceae</taxon>
        <taxon>Celerinatantimonas</taxon>
    </lineage>
</organism>
<evidence type="ECO:0000313" key="12">
    <source>
        <dbReference type="Proteomes" id="UP000295565"/>
    </source>
</evidence>
<dbReference type="SUPFAM" id="SSF69618">
    <property type="entry name" value="HemD-like"/>
    <property type="match status" value="1"/>
</dbReference>
<evidence type="ECO:0000313" key="11">
    <source>
        <dbReference type="EMBL" id="TCK63336.1"/>
    </source>
</evidence>
<evidence type="ECO:0000256" key="4">
    <source>
        <dbReference type="ARBA" id="ARBA00023239"/>
    </source>
</evidence>
<proteinExistence type="inferred from homology"/>
<comment type="similarity">
    <text evidence="2 9">Belongs to the uroporphyrinogen-III synthase family.</text>
</comment>
<dbReference type="CDD" id="cd06578">
    <property type="entry name" value="HemD"/>
    <property type="match status" value="1"/>
</dbReference>
<evidence type="ECO:0000259" key="10">
    <source>
        <dbReference type="Pfam" id="PF02602"/>
    </source>
</evidence>
<comment type="catalytic activity">
    <reaction evidence="8 9">
        <text>hydroxymethylbilane = uroporphyrinogen III + H2O</text>
        <dbReference type="Rhea" id="RHEA:18965"/>
        <dbReference type="ChEBI" id="CHEBI:15377"/>
        <dbReference type="ChEBI" id="CHEBI:57308"/>
        <dbReference type="ChEBI" id="CHEBI:57845"/>
        <dbReference type="EC" id="4.2.1.75"/>
    </reaction>
</comment>
<comment type="pathway">
    <text evidence="1 9">Porphyrin-containing compound metabolism; protoporphyrin-IX biosynthesis; coproporphyrinogen-III from 5-aminolevulinate: step 3/4.</text>
</comment>
<evidence type="ECO:0000256" key="3">
    <source>
        <dbReference type="ARBA" id="ARBA00013109"/>
    </source>
</evidence>
<dbReference type="GO" id="GO:0006780">
    <property type="term" value="P:uroporphyrinogen III biosynthetic process"/>
    <property type="evidence" value="ECO:0007669"/>
    <property type="project" value="UniProtKB-UniRule"/>
</dbReference>
<dbReference type="EMBL" id="SMGD01000002">
    <property type="protein sequence ID" value="TCK63336.1"/>
    <property type="molecule type" value="Genomic_DNA"/>
</dbReference>
<evidence type="ECO:0000256" key="1">
    <source>
        <dbReference type="ARBA" id="ARBA00004772"/>
    </source>
</evidence>
<dbReference type="RefSeq" id="WP_165872621.1">
    <property type="nucleotide sequence ID" value="NZ_OU594967.1"/>
</dbReference>
<dbReference type="EC" id="4.2.1.75" evidence="3 9"/>
<evidence type="ECO:0000256" key="6">
    <source>
        <dbReference type="ARBA" id="ARBA00037589"/>
    </source>
</evidence>
<evidence type="ECO:0000256" key="2">
    <source>
        <dbReference type="ARBA" id="ARBA00008133"/>
    </source>
</evidence>
<evidence type="ECO:0000256" key="7">
    <source>
        <dbReference type="ARBA" id="ARBA00040167"/>
    </source>
</evidence>
<dbReference type="InterPro" id="IPR003754">
    <property type="entry name" value="4pyrrol_synth_uPrphyn_synth"/>
</dbReference>
<dbReference type="InterPro" id="IPR039793">
    <property type="entry name" value="UROS/Hem4"/>
</dbReference>
<comment type="caution">
    <text evidence="11">The sequence shown here is derived from an EMBL/GenBank/DDBJ whole genome shotgun (WGS) entry which is preliminary data.</text>
</comment>
<accession>A0A4R1KF77</accession>